<dbReference type="HOGENOM" id="CLU_007193_0_0_1"/>
<dbReference type="STRING" id="559515.M4BZ56"/>
<dbReference type="Proteomes" id="UP000011713">
    <property type="component" value="Unassembled WGS sequence"/>
</dbReference>
<organism evidence="2 3">
    <name type="scientific">Hyaloperonospora arabidopsidis (strain Emoy2)</name>
    <name type="common">Downy mildew agent</name>
    <name type="synonym">Peronospora arabidopsidis</name>
    <dbReference type="NCBI Taxonomy" id="559515"/>
    <lineage>
        <taxon>Eukaryota</taxon>
        <taxon>Sar</taxon>
        <taxon>Stramenopiles</taxon>
        <taxon>Oomycota</taxon>
        <taxon>Peronosporomycetes</taxon>
        <taxon>Peronosporales</taxon>
        <taxon>Peronosporaceae</taxon>
        <taxon>Hyaloperonospora</taxon>
    </lineage>
</organism>
<dbReference type="InterPro" id="IPR040385">
    <property type="entry name" value="RABL6"/>
</dbReference>
<evidence type="ECO:0000256" key="1">
    <source>
        <dbReference type="SAM" id="MobiDB-lite"/>
    </source>
</evidence>
<evidence type="ECO:0008006" key="4">
    <source>
        <dbReference type="Google" id="ProtNLM"/>
    </source>
</evidence>
<dbReference type="EnsemblProtists" id="HpaT811879">
    <property type="protein sequence ID" value="HpaP811879"/>
    <property type="gene ID" value="HpaG811879"/>
</dbReference>
<feature type="compositionally biased region" description="Low complexity" evidence="1">
    <location>
        <begin position="83"/>
        <end position="93"/>
    </location>
</feature>
<dbReference type="eggNOG" id="KOG0084">
    <property type="taxonomic scope" value="Eukaryota"/>
</dbReference>
<feature type="region of interest" description="Disordered" evidence="1">
    <location>
        <begin position="772"/>
        <end position="820"/>
    </location>
</feature>
<dbReference type="OMA" id="MELLYFE"/>
<feature type="region of interest" description="Disordered" evidence="1">
    <location>
        <begin position="908"/>
        <end position="927"/>
    </location>
</feature>
<evidence type="ECO:0000313" key="3">
    <source>
        <dbReference type="Proteomes" id="UP000011713"/>
    </source>
</evidence>
<dbReference type="GO" id="GO:0005525">
    <property type="term" value="F:GTP binding"/>
    <property type="evidence" value="ECO:0007669"/>
    <property type="project" value="InterPro"/>
</dbReference>
<feature type="region of interest" description="Disordered" evidence="1">
    <location>
        <begin position="1103"/>
        <end position="1122"/>
    </location>
</feature>
<reference evidence="3" key="1">
    <citation type="journal article" date="2010" name="Science">
        <title>Signatures of adaptation to obligate biotrophy in the Hyaloperonospora arabidopsidis genome.</title>
        <authorList>
            <person name="Baxter L."/>
            <person name="Tripathy S."/>
            <person name="Ishaque N."/>
            <person name="Boot N."/>
            <person name="Cabral A."/>
            <person name="Kemen E."/>
            <person name="Thines M."/>
            <person name="Ah-Fong A."/>
            <person name="Anderson R."/>
            <person name="Badejoko W."/>
            <person name="Bittner-Eddy P."/>
            <person name="Boore J.L."/>
            <person name="Chibucos M.C."/>
            <person name="Coates M."/>
            <person name="Dehal P."/>
            <person name="Delehaunty K."/>
            <person name="Dong S."/>
            <person name="Downton P."/>
            <person name="Dumas B."/>
            <person name="Fabro G."/>
            <person name="Fronick C."/>
            <person name="Fuerstenberg S.I."/>
            <person name="Fulton L."/>
            <person name="Gaulin E."/>
            <person name="Govers F."/>
            <person name="Hughes L."/>
            <person name="Humphray S."/>
            <person name="Jiang R.H."/>
            <person name="Judelson H."/>
            <person name="Kamoun S."/>
            <person name="Kyung K."/>
            <person name="Meijer H."/>
            <person name="Minx P."/>
            <person name="Morris P."/>
            <person name="Nelson J."/>
            <person name="Phuntumart V."/>
            <person name="Qutob D."/>
            <person name="Rehmany A."/>
            <person name="Rougon-Cardoso A."/>
            <person name="Ryden P."/>
            <person name="Torto-Alalibo T."/>
            <person name="Studholme D."/>
            <person name="Wang Y."/>
            <person name="Win J."/>
            <person name="Wood J."/>
            <person name="Clifton S.W."/>
            <person name="Rogers J."/>
            <person name="Van den Ackerveken G."/>
            <person name="Jones J.D."/>
            <person name="McDowell J.M."/>
            <person name="Beynon J."/>
            <person name="Tyler B.M."/>
        </authorList>
    </citation>
    <scope>NUCLEOTIDE SEQUENCE [LARGE SCALE GENOMIC DNA]</scope>
    <source>
        <strain evidence="3">Emoy2</strain>
    </source>
</reference>
<dbReference type="InParanoid" id="M4BZ56"/>
<dbReference type="GO" id="GO:0005634">
    <property type="term" value="C:nucleus"/>
    <property type="evidence" value="ECO:0007669"/>
    <property type="project" value="TreeGrafter"/>
</dbReference>
<dbReference type="PANTHER" id="PTHR14932">
    <property type="entry name" value="RAS GTPASE-RELATED"/>
    <property type="match status" value="1"/>
</dbReference>
<dbReference type="InterPro" id="IPR027417">
    <property type="entry name" value="P-loop_NTPase"/>
</dbReference>
<feature type="compositionally biased region" description="Acidic residues" evidence="1">
    <location>
        <begin position="965"/>
        <end position="974"/>
    </location>
</feature>
<feature type="compositionally biased region" description="Low complexity" evidence="1">
    <location>
        <begin position="130"/>
        <end position="139"/>
    </location>
</feature>
<feature type="region of interest" description="Disordered" evidence="1">
    <location>
        <begin position="464"/>
        <end position="492"/>
    </location>
</feature>
<feature type="region of interest" description="Disordered" evidence="1">
    <location>
        <begin position="1230"/>
        <end position="1286"/>
    </location>
</feature>
<feature type="region of interest" description="Disordered" evidence="1">
    <location>
        <begin position="75"/>
        <end position="147"/>
    </location>
</feature>
<feature type="compositionally biased region" description="Basic and acidic residues" evidence="1">
    <location>
        <begin position="1010"/>
        <end position="1020"/>
    </location>
</feature>
<sequence length="1286" mass="140830">MKGRAPELAPLSSINRNVFNKDFYLTSLSDALIRDDKSKSTSTLKALFVYITSYYNVHHTYHHSAIHINRMGNEVSRGAGTNSPSPTSSGVVPPRSPYTPTGGASRHDQNFHTRSPSPENRSLHPRSSSRSRVGLSSSSDPIKNYRKERTIQYMDRAIRRRVRGGVTYNMKLLIRGAKGTGKTSLFQRLKGEPIPETHETSPQLQCATINWTFCQQLEENVKCDVWDVVDRGFVPGEAEEKKCETDSFTSVGVDSAAAVSAVVDLSEQESHKILGADKMLASATVAAAAAAMQNGTQYFTDTADASTVDVYHEAHGVIFMLDITKRDTLEYVKHELDNVPVHIPTLVLGNFRDRGNHRKIFKEDIRKLLFGSKDQPQQQRWRRPTELLYFECSLVDCYGLKSLHQYFGIPFLQLKLATISQQMRIVENEFANLKHDVQATIIEQRYVEYVKHIKTTGLYIRTGRRGSGGGDTPIAASQSNSSVSSFREPSQTTPVAERIGTEDDVSVVSQENRVGTYSEQTAFVAPATTVSTEVSLREQKVDDDQDAEDLCVDGSIVATKAAISSRLEHKESVAPLTGVAVEDDAAKPTDTVLTEQSSQALDSSNTFSSCGKTVSLESVIHLEDFQVPKTSISELNNFYSENESDEEFGCNDEAIVIAPENESMEANIRGVYHKQPFLDSDSSDLDESVSSKNPHRRSKEALRKSYRRGDTAKQANPVTNQTEFGAHQSFWIPTSPLPPTTALQSRQRSELTSPARPSRVALSTTLPAALPASTSVSTDHHESENGLAGTVLETRGYEPQGGSERSLPSEEPAGPDDIISVSGQVPLLEHEKLKSVKGVSTDSADGASNIAHISSSCFAIESKMKDVSVAPVQDAITNGTNCEPKIALHDQIKIVAKKEVNGRPADIEVSESSAGSLGEPGTSLADCEEKAKPDNISIAGQRVVTDVPQLSSVAPDSPLRRLDVADDDFDDQTSDEGGSIKKRQSSLKESPLIPGRSISSSQLPGQLDSGKSERVTKEDPEATLGHLHKRNLDIAGDISSLSALQASLPLPDETASPLFNDCPAKARLVLSDSHSTLSSTSLTSRAVEPNFATVIPSNDLGVFLNESDSDSDPETASPSNCASLAEEKKRLKERPISGRKLVELSDCSDDRDDKERFVSYSISKKKRSERRRQLKEDLRQLHVALENDPFTTSTSAVAATGLSFETPNVVDALRKAQEEAMRMLSTYPALTVPPAGHVSSKKYHSHKYKHKKEHKNKDDEDCNKKSTRRSSRKHGSSLRSRSAFEM</sequence>
<dbReference type="Gene3D" id="3.40.50.300">
    <property type="entry name" value="P-loop containing nucleotide triphosphate hydrolases"/>
    <property type="match status" value="1"/>
</dbReference>
<feature type="compositionally biased region" description="Polar residues" evidence="1">
    <location>
        <begin position="741"/>
        <end position="752"/>
    </location>
</feature>
<feature type="compositionally biased region" description="Basic and acidic residues" evidence="1">
    <location>
        <begin position="1255"/>
        <end position="1264"/>
    </location>
</feature>
<dbReference type="VEuPathDB" id="FungiDB:HpaG811879"/>
<accession>M4BZ56</accession>
<name>M4BZ56_HYAAE</name>
<proteinExistence type="predicted"/>
<feature type="compositionally biased region" description="Polar residues" evidence="1">
    <location>
        <begin position="713"/>
        <end position="723"/>
    </location>
</feature>
<feature type="compositionally biased region" description="Basic residues" evidence="1">
    <location>
        <begin position="1239"/>
        <end position="1254"/>
    </location>
</feature>
<dbReference type="EMBL" id="JH598056">
    <property type="status" value="NOT_ANNOTATED_CDS"/>
    <property type="molecule type" value="Genomic_DNA"/>
</dbReference>
<dbReference type="PANTHER" id="PTHR14932:SF1">
    <property type="entry name" value="RAB-LIKE PROTEIN 6"/>
    <property type="match status" value="1"/>
</dbReference>
<feature type="region of interest" description="Disordered" evidence="1">
    <location>
        <begin position="947"/>
        <end position="1028"/>
    </location>
</feature>
<dbReference type="GO" id="GO:0005829">
    <property type="term" value="C:cytosol"/>
    <property type="evidence" value="ECO:0007669"/>
    <property type="project" value="TreeGrafter"/>
</dbReference>
<evidence type="ECO:0000313" key="2">
    <source>
        <dbReference type="EnsemblProtists" id="HpaP811879"/>
    </source>
</evidence>
<feature type="compositionally biased region" description="Basic residues" evidence="1">
    <location>
        <begin position="1265"/>
        <end position="1276"/>
    </location>
</feature>
<feature type="compositionally biased region" description="Basic and acidic residues" evidence="1">
    <location>
        <begin position="699"/>
        <end position="711"/>
    </location>
</feature>
<dbReference type="SUPFAM" id="SSF52540">
    <property type="entry name" value="P-loop containing nucleoside triphosphate hydrolases"/>
    <property type="match status" value="1"/>
</dbReference>
<feature type="region of interest" description="Disordered" evidence="1">
    <location>
        <begin position="676"/>
        <end position="760"/>
    </location>
</feature>
<keyword evidence="3" id="KW-1185">Reference proteome</keyword>
<reference evidence="2" key="2">
    <citation type="submission" date="2015-06" db="UniProtKB">
        <authorList>
            <consortium name="EnsemblProtists"/>
        </authorList>
    </citation>
    <scope>IDENTIFICATION</scope>
    <source>
        <strain evidence="2">Emoy2</strain>
    </source>
</reference>
<protein>
    <recommendedName>
        <fullName evidence="4">GTP-binding protein Parf</fullName>
    </recommendedName>
</protein>